<dbReference type="Pfam" id="PF04851">
    <property type="entry name" value="ResIII"/>
    <property type="match status" value="1"/>
</dbReference>
<gene>
    <name evidence="3" type="ORF">BKK50_10875</name>
</gene>
<dbReference type="RefSeq" id="WP_077418053.1">
    <property type="nucleotide sequence ID" value="NZ_MLHJ01000128.1"/>
</dbReference>
<dbReference type="GO" id="GO:0005524">
    <property type="term" value="F:ATP binding"/>
    <property type="evidence" value="ECO:0007669"/>
    <property type="project" value="InterPro"/>
</dbReference>
<dbReference type="GO" id="GO:0015668">
    <property type="term" value="F:type III site-specific deoxyribonuclease activity"/>
    <property type="evidence" value="ECO:0007669"/>
    <property type="project" value="InterPro"/>
</dbReference>
<evidence type="ECO:0000313" key="3">
    <source>
        <dbReference type="EMBL" id="OOF39200.1"/>
    </source>
</evidence>
<organism evidence="3 4">
    <name type="scientific">Rodentibacter rarus</name>
    <dbReference type="NCBI Taxonomy" id="1908260"/>
    <lineage>
        <taxon>Bacteria</taxon>
        <taxon>Pseudomonadati</taxon>
        <taxon>Pseudomonadota</taxon>
        <taxon>Gammaproteobacteria</taxon>
        <taxon>Pasteurellales</taxon>
        <taxon>Pasteurellaceae</taxon>
        <taxon>Rodentibacter</taxon>
    </lineage>
</organism>
<dbReference type="STRING" id="1908260.BKK50_10875"/>
<feature type="domain" description="Type III restriction enzyme C-terminal endonuclease" evidence="2">
    <location>
        <begin position="841"/>
        <end position="945"/>
    </location>
</feature>
<evidence type="ECO:0000259" key="1">
    <source>
        <dbReference type="Pfam" id="PF04851"/>
    </source>
</evidence>
<name>A0A1V3IFJ2_9PAST</name>
<evidence type="ECO:0000259" key="2">
    <source>
        <dbReference type="Pfam" id="PF19778"/>
    </source>
</evidence>
<dbReference type="EMBL" id="MLHJ01000128">
    <property type="protein sequence ID" value="OOF39200.1"/>
    <property type="molecule type" value="Genomic_DNA"/>
</dbReference>
<accession>A0A1V3IFJ2</accession>
<protein>
    <submittedName>
        <fullName evidence="3">Restriction endonuclease subunit R</fullName>
    </submittedName>
</protein>
<keyword evidence="3" id="KW-0378">Hydrolase</keyword>
<sequence>MSGFNYEKNLPHQEQGIQAVLAVFDGVMTKQHFTDENPELIFAKGKYAQNLQAVQSANQIERTFDGSNVLDISMETGTGKTYTYTKTMYDLHRMLGVFKFIVIVPTLSIKAGTKYFLQSQSLVEHFRQDFGNDYEGISLKTYVVESQKMAKSKKSHISVAIDQFVKAENQREIHILLINAGMINSPSMTESGDRALKDLFDQPQAALAAVRPIVIIDEPHKFPTAKKTWENINRLNPQYILRYGATFNEQYYNLIYRLTAVEAFNQDLVKGVRVFCEEQQGGLDSQLKLTALSGNEATFELYENGKTQVFHLNKGDDLAQIHPDIFALKVEAMNKTTLALSNGVELKAGALLNPYSYSETVQDAMMKKAIAEHFKLERNLLTQTSPRIKPLTLFFIDDIAGYRSDNQIAGSLKAKFESWILAEVKERLKTEADPFYRDYLEKTIADVSLTHGGYFSKDNSESDDKIEREVNEILHDKETLLSLENPRRFIFSKWTLREGWDNPNVFQICKLRSSGSKTSKLQEVGRGLRLPVNELMERVRSPQYLLNYFVDNSEKDFVAELVGEVNKVSETAQIPTALTPELLEKIKRAYPQESNRSITNKLADNKLIDDNDNFVSSGAYHQIKQLFPNAFSTGLFQGKITEAKAKKDAIPMREGKYEELKALWELIHHKAILKYKIDSEMEFLALFVNYLKESADKFKQAGIRTKVSETYIKNAVMLVRNKEDLENTLIRFNTMSYREFLETLSTEAKIKMTTLHQAFHQVRSEWDISQFLNMQTIAQIRSGFNQFLLHHSFSKFELGYQMVNNSVHPTQFTDKNGRPKAVRVTDLGRMADEVHEPAASYLFSEIFYDSEIEHQNIANEEIEGVTVFTKIPKNSIKIPVAGGGTYSPDFAYIVKTKNNDVLNFVIESKGVKDSEHLRQEERSKIKHAECLFSHISTQTKVVFKTQFEGEQVIALMRRHLQQEEGS</sequence>
<dbReference type="InterPro" id="IPR045572">
    <property type="entry name" value="RE_endonuc_C"/>
</dbReference>
<dbReference type="NCBIfam" id="NF012027">
    <property type="entry name" value="PRK15483.1"/>
    <property type="match status" value="1"/>
</dbReference>
<evidence type="ECO:0000313" key="4">
    <source>
        <dbReference type="Proteomes" id="UP000189433"/>
    </source>
</evidence>
<dbReference type="InterPro" id="IPR006935">
    <property type="entry name" value="Helicase/UvrB_N"/>
</dbReference>
<dbReference type="Gene3D" id="3.40.50.300">
    <property type="entry name" value="P-loop containing nucleotide triphosphate hydrolases"/>
    <property type="match status" value="2"/>
</dbReference>
<keyword evidence="3" id="KW-0255">Endonuclease</keyword>
<dbReference type="SUPFAM" id="SSF52540">
    <property type="entry name" value="P-loop containing nucleoside triphosphate hydrolases"/>
    <property type="match status" value="2"/>
</dbReference>
<dbReference type="GO" id="GO:0003677">
    <property type="term" value="F:DNA binding"/>
    <property type="evidence" value="ECO:0007669"/>
    <property type="project" value="InterPro"/>
</dbReference>
<reference evidence="3 4" key="1">
    <citation type="submission" date="2016-10" db="EMBL/GenBank/DDBJ databases">
        <title>Rodentibacter gen. nov. and new species.</title>
        <authorList>
            <person name="Christensen H."/>
        </authorList>
    </citation>
    <scope>NUCLEOTIDE SEQUENCE [LARGE SCALE GENOMIC DNA]</scope>
    <source>
        <strain evidence="3 4">CCUG17206</strain>
    </source>
</reference>
<comment type="caution">
    <text evidence="3">The sequence shown here is derived from an EMBL/GenBank/DDBJ whole genome shotgun (WGS) entry which is preliminary data.</text>
</comment>
<dbReference type="OrthoDB" id="9804145at2"/>
<feature type="domain" description="Helicase/UvrB N-terminal" evidence="1">
    <location>
        <begin position="55"/>
        <end position="248"/>
    </location>
</feature>
<dbReference type="InterPro" id="IPR027417">
    <property type="entry name" value="P-loop_NTPase"/>
</dbReference>
<dbReference type="Pfam" id="PF19778">
    <property type="entry name" value="RE_endonuc"/>
    <property type="match status" value="1"/>
</dbReference>
<keyword evidence="3" id="KW-0540">Nuclease</keyword>
<keyword evidence="4" id="KW-1185">Reference proteome</keyword>
<dbReference type="Proteomes" id="UP000189433">
    <property type="component" value="Unassembled WGS sequence"/>
</dbReference>
<proteinExistence type="predicted"/>
<dbReference type="AlphaFoldDB" id="A0A1V3IFJ2"/>